<evidence type="ECO:0000313" key="7">
    <source>
        <dbReference type="Proteomes" id="UP000186795"/>
    </source>
</evidence>
<evidence type="ECO:0000313" key="6">
    <source>
        <dbReference type="EMBL" id="SIS51235.1"/>
    </source>
</evidence>
<dbReference type="RefSeq" id="WP_076523781.1">
    <property type="nucleotide sequence ID" value="NZ_CP048103.1"/>
</dbReference>
<dbReference type="CDD" id="cd00616">
    <property type="entry name" value="AHBA_syn"/>
    <property type="match status" value="1"/>
</dbReference>
<name>A0A1N7JPJ9_9BACL</name>
<protein>
    <submittedName>
        <fullName evidence="6">dTDP-4-amino-4,6-dideoxygalactose transaminase</fullName>
    </submittedName>
</protein>
<comment type="similarity">
    <text evidence="2 5">Belongs to the DegT/DnrJ/EryC1 family.</text>
</comment>
<gene>
    <name evidence="6" type="ORF">SAMN05421790_102243</name>
</gene>
<evidence type="ECO:0000256" key="2">
    <source>
        <dbReference type="ARBA" id="ARBA00037999"/>
    </source>
</evidence>
<dbReference type="GO" id="GO:0008483">
    <property type="term" value="F:transaminase activity"/>
    <property type="evidence" value="ECO:0007669"/>
    <property type="project" value="TreeGrafter"/>
</dbReference>
<accession>A0A1N7JPJ9</accession>
<keyword evidence="7" id="KW-1185">Reference proteome</keyword>
<reference evidence="7" key="1">
    <citation type="submission" date="2017-01" db="EMBL/GenBank/DDBJ databases">
        <authorList>
            <person name="Varghese N."/>
            <person name="Submissions S."/>
        </authorList>
    </citation>
    <scope>NUCLEOTIDE SEQUENCE [LARGE SCALE GENOMIC DNA]</scope>
    <source>
        <strain evidence="7">DSM 45196</strain>
    </source>
</reference>
<keyword evidence="1 4" id="KW-0663">Pyridoxal phosphate</keyword>
<dbReference type="FunFam" id="3.40.640.10:FF:000089">
    <property type="entry name" value="Aminotransferase, DegT/DnrJ/EryC1/StrS family"/>
    <property type="match status" value="1"/>
</dbReference>
<dbReference type="GO" id="GO:0000271">
    <property type="term" value="P:polysaccharide biosynthetic process"/>
    <property type="evidence" value="ECO:0007669"/>
    <property type="project" value="TreeGrafter"/>
</dbReference>
<evidence type="ECO:0000256" key="1">
    <source>
        <dbReference type="ARBA" id="ARBA00022898"/>
    </source>
</evidence>
<dbReference type="InterPro" id="IPR015421">
    <property type="entry name" value="PyrdxlP-dep_Trfase_major"/>
</dbReference>
<dbReference type="AlphaFoldDB" id="A0A1N7JPJ9"/>
<feature type="modified residue" description="N6-(pyridoxal phosphate)lysine" evidence="4">
    <location>
        <position position="187"/>
    </location>
</feature>
<dbReference type="Gene3D" id="3.40.640.10">
    <property type="entry name" value="Type I PLP-dependent aspartate aminotransferase-like (Major domain)"/>
    <property type="match status" value="1"/>
</dbReference>
<sequence length="370" mass="41192">MNRTPLLDLAAQYRGIGGEIQEAMRRVLESGRYILGPEVKALEEEVAAFSGTRHGIGVANGTDALLLTLDAWGIGPGDEVITSPFTFFATAEVISRLGARPVFVDIDPETYLFDVSQLEQKYTPRTRVILPVHIFGQPADLDEVRASAKDRGLKVLEDAAQAIGAEYKGRKVGSFGDAATYSFFPTKNLGGYGDGGMVVTDDEELAERLRSLRVHGRGPQSKYHHIDIGYNSRLDELQAAALRVKLRHLEAWNEARREKARIYDQSLADLPVVTPAVPADRKHIYHLYIIRTRRREELMEHLRERGIATAAYYPVPLHLQEVYRDLGYREGDLPVAEEVSRQAMALPLGPELDQVTQDGVIGAIRDFFLG</sequence>
<proteinExistence type="inferred from homology"/>
<dbReference type="InterPro" id="IPR000653">
    <property type="entry name" value="DegT/StrS_aminotransferase"/>
</dbReference>
<organism evidence="6 7">
    <name type="scientific">Kroppenstedtia eburnea</name>
    <dbReference type="NCBI Taxonomy" id="714067"/>
    <lineage>
        <taxon>Bacteria</taxon>
        <taxon>Bacillati</taxon>
        <taxon>Bacillota</taxon>
        <taxon>Bacilli</taxon>
        <taxon>Bacillales</taxon>
        <taxon>Thermoactinomycetaceae</taxon>
        <taxon>Kroppenstedtia</taxon>
    </lineage>
</organism>
<dbReference type="OrthoDB" id="9810913at2"/>
<dbReference type="PANTHER" id="PTHR30244">
    <property type="entry name" value="TRANSAMINASE"/>
    <property type="match status" value="1"/>
</dbReference>
<dbReference type="Gene3D" id="3.90.1150.10">
    <property type="entry name" value="Aspartate Aminotransferase, domain 1"/>
    <property type="match status" value="1"/>
</dbReference>
<feature type="active site" description="Proton acceptor" evidence="3">
    <location>
        <position position="187"/>
    </location>
</feature>
<evidence type="ECO:0000256" key="4">
    <source>
        <dbReference type="PIRSR" id="PIRSR000390-2"/>
    </source>
</evidence>
<evidence type="ECO:0000256" key="5">
    <source>
        <dbReference type="RuleBase" id="RU004508"/>
    </source>
</evidence>
<dbReference type="PIRSF" id="PIRSF000390">
    <property type="entry name" value="PLP_StrS"/>
    <property type="match status" value="1"/>
</dbReference>
<evidence type="ECO:0000256" key="3">
    <source>
        <dbReference type="PIRSR" id="PIRSR000390-1"/>
    </source>
</evidence>
<dbReference type="PANTHER" id="PTHR30244:SF36">
    <property type="entry name" value="3-OXO-GLUCOSE-6-PHOSPHATE:GLUTAMATE AMINOTRANSFERASE"/>
    <property type="match status" value="1"/>
</dbReference>
<dbReference type="InterPro" id="IPR015422">
    <property type="entry name" value="PyrdxlP-dep_Trfase_small"/>
</dbReference>
<dbReference type="EMBL" id="FTOD01000002">
    <property type="protein sequence ID" value="SIS51235.1"/>
    <property type="molecule type" value="Genomic_DNA"/>
</dbReference>
<dbReference type="SUPFAM" id="SSF53383">
    <property type="entry name" value="PLP-dependent transferases"/>
    <property type="match status" value="1"/>
</dbReference>
<dbReference type="GO" id="GO:0030170">
    <property type="term" value="F:pyridoxal phosphate binding"/>
    <property type="evidence" value="ECO:0007669"/>
    <property type="project" value="UniProtKB-ARBA"/>
</dbReference>
<dbReference type="InterPro" id="IPR015424">
    <property type="entry name" value="PyrdxlP-dep_Trfase"/>
</dbReference>
<dbReference type="Pfam" id="PF01041">
    <property type="entry name" value="DegT_DnrJ_EryC1"/>
    <property type="match status" value="1"/>
</dbReference>
<dbReference type="Proteomes" id="UP000186795">
    <property type="component" value="Unassembled WGS sequence"/>
</dbReference>